<dbReference type="PANTHER" id="PTHR34580:SF1">
    <property type="entry name" value="PROTEIN PAFC"/>
    <property type="match status" value="1"/>
</dbReference>
<feature type="domain" description="WCX" evidence="3">
    <location>
        <begin position="244"/>
        <end position="317"/>
    </location>
</feature>
<dbReference type="EMBL" id="CAJZ01000116">
    <property type="protein sequence ID" value="CCI83576.1"/>
    <property type="molecule type" value="Genomic_DNA"/>
</dbReference>
<dbReference type="InterPro" id="IPR028349">
    <property type="entry name" value="PafC-like"/>
</dbReference>
<proteinExistence type="predicted"/>
<protein>
    <submittedName>
        <fullName evidence="4">Proteasome accessory factor C</fullName>
    </submittedName>
</protein>
<dbReference type="InterPro" id="IPR057727">
    <property type="entry name" value="WCX_dom"/>
</dbReference>
<dbReference type="PROSITE" id="PS52050">
    <property type="entry name" value="WYL"/>
    <property type="match status" value="1"/>
</dbReference>
<dbReference type="GO" id="GO:0000502">
    <property type="term" value="C:proteasome complex"/>
    <property type="evidence" value="ECO:0007669"/>
    <property type="project" value="UniProtKB-KW"/>
</dbReference>
<reference evidence="4 7" key="1">
    <citation type="journal article" date="2012" name="J. Bacteriol.">
        <title>Draft Genome Sequence of Turicella otitidis ATCC 51513, Isolated from Middle Ear Fluid from a Child with Otitis Media.</title>
        <authorList>
            <person name="Brinkrolf K."/>
            <person name="Schneider J."/>
            <person name="Knecht M."/>
            <person name="Ruckert C."/>
            <person name="Tauch A."/>
        </authorList>
    </citation>
    <scope>NUCLEOTIDE SEQUENCE [LARGE SCALE GENOMIC DNA]</scope>
    <source>
        <strain evidence="4 7">ATCC 51513</strain>
    </source>
</reference>
<dbReference type="Pfam" id="PF19187">
    <property type="entry name" value="HTH_PafC"/>
    <property type="match status" value="1"/>
</dbReference>
<evidence type="ECO:0000313" key="4">
    <source>
        <dbReference type="EMBL" id="CCI83576.1"/>
    </source>
</evidence>
<dbReference type="PANTHER" id="PTHR34580">
    <property type="match status" value="1"/>
</dbReference>
<dbReference type="InterPro" id="IPR043839">
    <property type="entry name" value="PafC_HTH"/>
</dbReference>
<dbReference type="PATRIC" id="fig|883169.3.peg.618"/>
<name>I7JW34_9CORY</name>
<evidence type="ECO:0000259" key="3">
    <source>
        <dbReference type="Pfam" id="PF25583"/>
    </source>
</evidence>
<dbReference type="RefSeq" id="WP_004600536.1">
    <property type="nucleotide sequence ID" value="NZ_HF541866.1"/>
</dbReference>
<feature type="domain" description="PafC HTH" evidence="2">
    <location>
        <begin position="13"/>
        <end position="125"/>
    </location>
</feature>
<dbReference type="Proteomes" id="UP000006078">
    <property type="component" value="Unassembled WGS sequence"/>
</dbReference>
<dbReference type="PIRSF" id="PIRSF016838">
    <property type="entry name" value="PafC"/>
    <property type="match status" value="1"/>
</dbReference>
<keyword evidence="4" id="KW-0647">Proteasome</keyword>
<dbReference type="Proteomes" id="UP000011016">
    <property type="component" value="Unassembled WGS sequence"/>
</dbReference>
<dbReference type="eggNOG" id="COG2378">
    <property type="taxonomic scope" value="Bacteria"/>
</dbReference>
<evidence type="ECO:0000313" key="5">
    <source>
        <dbReference type="EMBL" id="EJZ82421.1"/>
    </source>
</evidence>
<keyword evidence="6" id="KW-1185">Reference proteome</keyword>
<dbReference type="OrthoDB" id="5174471at2"/>
<reference evidence="5 6" key="2">
    <citation type="submission" date="2012-08" db="EMBL/GenBank/DDBJ databases">
        <title>The Genome Sequence of Turicella otitidis ATCC 51513.</title>
        <authorList>
            <consortium name="The Broad Institute Genome Sequencing Platform"/>
            <person name="Earl A."/>
            <person name="Ward D."/>
            <person name="Feldgarden M."/>
            <person name="Gevers D."/>
            <person name="Huys G."/>
            <person name="Walker B."/>
            <person name="Young S.K."/>
            <person name="Zeng Q."/>
            <person name="Gargeya S."/>
            <person name="Fitzgerald M."/>
            <person name="Haas B."/>
            <person name="Abouelleil A."/>
            <person name="Alvarado L."/>
            <person name="Arachchi H.M."/>
            <person name="Berlin A.M."/>
            <person name="Chapman S.B."/>
            <person name="Goldberg J."/>
            <person name="Griggs A."/>
            <person name="Gujja S."/>
            <person name="Hansen M."/>
            <person name="Howarth C."/>
            <person name="Imamovic A."/>
            <person name="Larimer J."/>
            <person name="McCowen C."/>
            <person name="Montmayeur A."/>
            <person name="Murphy C."/>
            <person name="Neiman D."/>
            <person name="Pearson M."/>
            <person name="Priest M."/>
            <person name="Roberts A."/>
            <person name="Saif S."/>
            <person name="Shea T."/>
            <person name="Sisk P."/>
            <person name="Sykes S."/>
            <person name="Wortman J."/>
            <person name="Nusbaum C."/>
            <person name="Birren B."/>
        </authorList>
    </citation>
    <scope>NUCLEOTIDE SEQUENCE [LARGE SCALE GENOMIC DNA]</scope>
    <source>
        <strain evidence="5 6">ATCC 51513</strain>
    </source>
</reference>
<organism evidence="4 7">
    <name type="scientific">Corynebacterium otitidis ATCC 51513</name>
    <dbReference type="NCBI Taxonomy" id="883169"/>
    <lineage>
        <taxon>Bacteria</taxon>
        <taxon>Bacillati</taxon>
        <taxon>Actinomycetota</taxon>
        <taxon>Actinomycetes</taxon>
        <taxon>Mycobacteriales</taxon>
        <taxon>Corynebacteriaceae</taxon>
        <taxon>Corynebacterium</taxon>
    </lineage>
</organism>
<comment type="caution">
    <text evidence="4">The sequence shown here is derived from an EMBL/GenBank/DDBJ whole genome shotgun (WGS) entry which is preliminary data.</text>
</comment>
<gene>
    <name evidence="4" type="primary">pafC</name>
    <name evidence="4" type="ORF">BN46_0845</name>
    <name evidence="5" type="ORF">HMPREF9719_00646</name>
</gene>
<sequence>MAKKPAGRDALEDLSLALNVLAYFANHEGATVFEAGEELGVDGPDIQDILWELWTCGVPGYAHGDLIDLDPDPRAVTVINPQGLDRPMRLTPFEAAMLLVVLHDVVDSVSPRAAGAVRSAAGKIAPLAGGAAIDDLDAGDEPGPEEAARTAVVEALEGSRRIAVTYYTASSDRRSRRELSPGRLLNHDGGQYLFAHDHDAGEARWFKLSRMADPEVLDAPAEPVAGADDIDEADPFELKDKAGETARVRIRREAAWLADYAPIDVAGEAADGWLEASLPVARREWATRFLLENGDRIALAGPIGLARAVDDAARAALEAYSGGDSPTPTAEGSD</sequence>
<feature type="domain" description="WYL" evidence="1">
    <location>
        <begin position="150"/>
        <end position="216"/>
    </location>
</feature>
<dbReference type="STRING" id="29321.AAV33_00360"/>
<evidence type="ECO:0000259" key="1">
    <source>
        <dbReference type="Pfam" id="PF13280"/>
    </source>
</evidence>
<dbReference type="InterPro" id="IPR026881">
    <property type="entry name" value="WYL_dom"/>
</dbReference>
<dbReference type="EMBL" id="AHAE01000032">
    <property type="protein sequence ID" value="EJZ82421.1"/>
    <property type="molecule type" value="Genomic_DNA"/>
</dbReference>
<dbReference type="Pfam" id="PF13280">
    <property type="entry name" value="WYL"/>
    <property type="match status" value="1"/>
</dbReference>
<evidence type="ECO:0000313" key="6">
    <source>
        <dbReference type="Proteomes" id="UP000006078"/>
    </source>
</evidence>
<dbReference type="Pfam" id="PF25583">
    <property type="entry name" value="WCX"/>
    <property type="match status" value="1"/>
</dbReference>
<evidence type="ECO:0000259" key="2">
    <source>
        <dbReference type="Pfam" id="PF19187"/>
    </source>
</evidence>
<dbReference type="HOGENOM" id="CLU_041141_2_0_11"/>
<accession>I7JW34</accession>
<evidence type="ECO:0000313" key="7">
    <source>
        <dbReference type="Proteomes" id="UP000011016"/>
    </source>
</evidence>
<dbReference type="InterPro" id="IPR051534">
    <property type="entry name" value="CBASS_pafABC_assoc_protein"/>
</dbReference>
<dbReference type="AlphaFoldDB" id="I7JW34"/>